<accession>A0A7Y2H349</accession>
<proteinExistence type="predicted"/>
<evidence type="ECO:0000256" key="3">
    <source>
        <dbReference type="ARBA" id="ARBA00022683"/>
    </source>
</evidence>
<evidence type="ECO:0000313" key="6">
    <source>
        <dbReference type="Proteomes" id="UP000547674"/>
    </source>
</evidence>
<protein>
    <submittedName>
        <fullName evidence="5">HPr family phosphocarrier protein</fullName>
    </submittedName>
</protein>
<dbReference type="PANTHER" id="PTHR33705:SF2">
    <property type="entry name" value="PHOSPHOCARRIER PROTEIN NPR"/>
    <property type="match status" value="1"/>
</dbReference>
<dbReference type="Pfam" id="PF00381">
    <property type="entry name" value="PTS-HPr"/>
    <property type="match status" value="1"/>
</dbReference>
<dbReference type="Proteomes" id="UP000547674">
    <property type="component" value="Unassembled WGS sequence"/>
</dbReference>
<dbReference type="CDD" id="cd00367">
    <property type="entry name" value="PTS-HPr_like"/>
    <property type="match status" value="1"/>
</dbReference>
<dbReference type="SUPFAM" id="SSF55594">
    <property type="entry name" value="HPr-like"/>
    <property type="match status" value="1"/>
</dbReference>
<dbReference type="PROSITE" id="PS00369">
    <property type="entry name" value="PTS_HPR_HIS"/>
    <property type="match status" value="1"/>
</dbReference>
<dbReference type="EMBL" id="JABDJR010000523">
    <property type="protein sequence ID" value="NNF07685.1"/>
    <property type="molecule type" value="Genomic_DNA"/>
</dbReference>
<sequence length="89" mass="9812">MPIREMEIVNELGMHARAAAEFTKLASKFKASVFIAKDDLEINGKSIMGVLMLAAYCGSFITVRTEGEDADDALDALEKLVENRFGEEK</sequence>
<dbReference type="NCBIfam" id="TIGR01003">
    <property type="entry name" value="PTS_HPr_family"/>
    <property type="match status" value="1"/>
</dbReference>
<dbReference type="InterPro" id="IPR050399">
    <property type="entry name" value="HPr"/>
</dbReference>
<dbReference type="InterPro" id="IPR000032">
    <property type="entry name" value="HPr-like"/>
</dbReference>
<feature type="domain" description="HPr" evidence="4">
    <location>
        <begin position="1"/>
        <end position="88"/>
    </location>
</feature>
<evidence type="ECO:0000256" key="1">
    <source>
        <dbReference type="ARBA" id="ARBA00004496"/>
    </source>
</evidence>
<dbReference type="AlphaFoldDB" id="A0A7Y2H349"/>
<dbReference type="PANTHER" id="PTHR33705">
    <property type="entry name" value="PHOSPHOCARRIER PROTEIN HPR"/>
    <property type="match status" value="1"/>
</dbReference>
<keyword evidence="3" id="KW-0598">Phosphotransferase system</keyword>
<dbReference type="PRINTS" id="PR00107">
    <property type="entry name" value="PHOSPHOCPHPR"/>
</dbReference>
<evidence type="ECO:0000259" key="4">
    <source>
        <dbReference type="PROSITE" id="PS51350"/>
    </source>
</evidence>
<comment type="subcellular location">
    <subcellularLocation>
        <location evidence="1">Cytoplasm</location>
    </subcellularLocation>
</comment>
<gene>
    <name evidence="5" type="ORF">HKN21_13060</name>
</gene>
<dbReference type="InterPro" id="IPR001020">
    <property type="entry name" value="PTS_HPr_His_P_site"/>
</dbReference>
<comment type="caution">
    <text evidence="5">The sequence shown here is derived from an EMBL/GenBank/DDBJ whole genome shotgun (WGS) entry which is preliminary data.</text>
</comment>
<dbReference type="GO" id="GO:0009401">
    <property type="term" value="P:phosphoenolpyruvate-dependent sugar phosphotransferase system"/>
    <property type="evidence" value="ECO:0007669"/>
    <property type="project" value="UniProtKB-KW"/>
</dbReference>
<dbReference type="Gene3D" id="3.30.1340.10">
    <property type="entry name" value="HPr-like"/>
    <property type="match status" value="1"/>
</dbReference>
<evidence type="ECO:0000256" key="2">
    <source>
        <dbReference type="ARBA" id="ARBA00022490"/>
    </source>
</evidence>
<dbReference type="GO" id="GO:0005737">
    <property type="term" value="C:cytoplasm"/>
    <property type="evidence" value="ECO:0007669"/>
    <property type="project" value="UniProtKB-SubCell"/>
</dbReference>
<reference evidence="5 6" key="1">
    <citation type="submission" date="2020-03" db="EMBL/GenBank/DDBJ databases">
        <title>Metabolic flexibility allows generalist bacteria to become dominant in a frequently disturbed ecosystem.</title>
        <authorList>
            <person name="Chen Y.-J."/>
            <person name="Leung P.M."/>
            <person name="Bay S.K."/>
            <person name="Hugenholtz P."/>
            <person name="Kessler A.J."/>
            <person name="Shelley G."/>
            <person name="Waite D.W."/>
            <person name="Cook P.L."/>
            <person name="Greening C."/>
        </authorList>
    </citation>
    <scope>NUCLEOTIDE SEQUENCE [LARGE SCALE GENOMIC DNA]</scope>
    <source>
        <strain evidence="5">SS_bin_28</strain>
    </source>
</reference>
<dbReference type="PROSITE" id="PS51350">
    <property type="entry name" value="PTS_HPR_DOM"/>
    <property type="match status" value="1"/>
</dbReference>
<name>A0A7Y2H349_UNCEI</name>
<keyword evidence="2" id="KW-0963">Cytoplasm</keyword>
<organism evidence="5 6">
    <name type="scientific">Eiseniibacteriota bacterium</name>
    <dbReference type="NCBI Taxonomy" id="2212470"/>
    <lineage>
        <taxon>Bacteria</taxon>
        <taxon>Candidatus Eiseniibacteriota</taxon>
    </lineage>
</organism>
<dbReference type="InterPro" id="IPR035895">
    <property type="entry name" value="HPr-like_sf"/>
</dbReference>
<evidence type="ECO:0000313" key="5">
    <source>
        <dbReference type="EMBL" id="NNF07685.1"/>
    </source>
</evidence>